<organism evidence="7 8">
    <name type="scientific">Mangrovihabitans endophyticus</name>
    <dbReference type="NCBI Taxonomy" id="1751298"/>
    <lineage>
        <taxon>Bacteria</taxon>
        <taxon>Bacillati</taxon>
        <taxon>Actinomycetota</taxon>
        <taxon>Actinomycetes</taxon>
        <taxon>Micromonosporales</taxon>
        <taxon>Micromonosporaceae</taxon>
        <taxon>Mangrovihabitans</taxon>
    </lineage>
</organism>
<gene>
    <name evidence="7" type="ORF">GCM10012284_06560</name>
</gene>
<keyword evidence="3 4" id="KW-0067">ATP-binding</keyword>
<protein>
    <recommendedName>
        <fullName evidence="6">ATP-grasp domain-containing protein</fullName>
    </recommendedName>
</protein>
<reference evidence="7" key="2">
    <citation type="submission" date="2020-09" db="EMBL/GenBank/DDBJ databases">
        <authorList>
            <person name="Sun Q."/>
            <person name="Zhou Y."/>
        </authorList>
    </citation>
    <scope>NUCLEOTIDE SEQUENCE</scope>
    <source>
        <strain evidence="7">CGMCC 4.7299</strain>
    </source>
</reference>
<dbReference type="InterPro" id="IPR011761">
    <property type="entry name" value="ATP-grasp"/>
</dbReference>
<dbReference type="PANTHER" id="PTHR43585">
    <property type="entry name" value="FUMIPYRROLE BIOSYNTHESIS PROTEIN C"/>
    <property type="match status" value="1"/>
</dbReference>
<evidence type="ECO:0000256" key="3">
    <source>
        <dbReference type="ARBA" id="ARBA00022840"/>
    </source>
</evidence>
<dbReference type="EMBL" id="BMMX01000001">
    <property type="protein sequence ID" value="GGK75271.1"/>
    <property type="molecule type" value="Genomic_DNA"/>
</dbReference>
<evidence type="ECO:0000313" key="7">
    <source>
        <dbReference type="EMBL" id="GGK75271.1"/>
    </source>
</evidence>
<dbReference type="GO" id="GO:0016874">
    <property type="term" value="F:ligase activity"/>
    <property type="evidence" value="ECO:0007669"/>
    <property type="project" value="UniProtKB-KW"/>
</dbReference>
<evidence type="ECO:0000256" key="1">
    <source>
        <dbReference type="ARBA" id="ARBA00022598"/>
    </source>
</evidence>
<name>A0A8J3FKX8_9ACTN</name>
<dbReference type="PROSITE" id="PS50975">
    <property type="entry name" value="ATP_GRASP"/>
    <property type="match status" value="1"/>
</dbReference>
<feature type="region of interest" description="Disordered" evidence="5">
    <location>
        <begin position="364"/>
        <end position="389"/>
    </location>
</feature>
<dbReference type="InterPro" id="IPR052032">
    <property type="entry name" value="ATP-dep_AA_Ligase"/>
</dbReference>
<keyword evidence="1" id="KW-0436">Ligase</keyword>
<dbReference type="Gene3D" id="3.30.470.20">
    <property type="entry name" value="ATP-grasp fold, B domain"/>
    <property type="match status" value="1"/>
</dbReference>
<dbReference type="AlphaFoldDB" id="A0A8J3FKX8"/>
<dbReference type="GO" id="GO:0005524">
    <property type="term" value="F:ATP binding"/>
    <property type="evidence" value="ECO:0007669"/>
    <property type="project" value="UniProtKB-UniRule"/>
</dbReference>
<dbReference type="Proteomes" id="UP000656042">
    <property type="component" value="Unassembled WGS sequence"/>
</dbReference>
<evidence type="ECO:0000259" key="6">
    <source>
        <dbReference type="PROSITE" id="PS50975"/>
    </source>
</evidence>
<comment type="caution">
    <text evidence="7">The sequence shown here is derived from an EMBL/GenBank/DDBJ whole genome shotgun (WGS) entry which is preliminary data.</text>
</comment>
<reference evidence="7" key="1">
    <citation type="journal article" date="2014" name="Int. J. Syst. Evol. Microbiol.">
        <title>Complete genome sequence of Corynebacterium casei LMG S-19264T (=DSM 44701T), isolated from a smear-ripened cheese.</title>
        <authorList>
            <consortium name="US DOE Joint Genome Institute (JGI-PGF)"/>
            <person name="Walter F."/>
            <person name="Albersmeier A."/>
            <person name="Kalinowski J."/>
            <person name="Ruckert C."/>
        </authorList>
    </citation>
    <scope>NUCLEOTIDE SEQUENCE</scope>
    <source>
        <strain evidence="7">CGMCC 4.7299</strain>
    </source>
</reference>
<evidence type="ECO:0000256" key="5">
    <source>
        <dbReference type="SAM" id="MobiDB-lite"/>
    </source>
</evidence>
<dbReference type="SUPFAM" id="SSF56059">
    <property type="entry name" value="Glutathione synthetase ATP-binding domain-like"/>
    <property type="match status" value="1"/>
</dbReference>
<dbReference type="RefSeq" id="WP_189077478.1">
    <property type="nucleotide sequence ID" value="NZ_BMMX01000001.1"/>
</dbReference>
<dbReference type="PANTHER" id="PTHR43585:SF2">
    <property type="entry name" value="ATP-GRASP ENZYME FSQD"/>
    <property type="match status" value="1"/>
</dbReference>
<proteinExistence type="predicted"/>
<evidence type="ECO:0000256" key="4">
    <source>
        <dbReference type="PROSITE-ProRule" id="PRU00409"/>
    </source>
</evidence>
<dbReference type="GO" id="GO:0046872">
    <property type="term" value="F:metal ion binding"/>
    <property type="evidence" value="ECO:0007669"/>
    <property type="project" value="InterPro"/>
</dbReference>
<dbReference type="Pfam" id="PF13535">
    <property type="entry name" value="ATP-grasp_4"/>
    <property type="match status" value="1"/>
</dbReference>
<evidence type="ECO:0000256" key="2">
    <source>
        <dbReference type="ARBA" id="ARBA00022741"/>
    </source>
</evidence>
<accession>A0A8J3FKX8</accession>
<keyword evidence="8" id="KW-1185">Reference proteome</keyword>
<feature type="domain" description="ATP-grasp" evidence="6">
    <location>
        <begin position="109"/>
        <end position="301"/>
    </location>
</feature>
<sequence>MHLLLVGAWPELANQLVGLPARVSLVQLPGAADPRETAWAHRHACVDYVGDIAATVSLAVDIDRRDPVDVVAGFREFSLPAVRAVAEKLNVACVPGPAATLGHDKAAVRDMLNRSDCRSVPFRRCATAADVAAFAAAEGFPFVLKPAGGAGSAGVHAVCRAADIVPAWQHSSAVATNGRVVAERLLDGPEFSVEVRSAAGSHEVVAVTEKTTTGPPHFVEAGHLVPARLAPDVAGALAAEAVRALRAIGHETGPSHVELIRTTRGPTIVEINRRLGGDRIWELVLLATGRDLMRESLLDAVHATPALAPERRRAAAIRFVLDEQGDEGADAASPPELLRRTVMTTHHRGPVRSSHDRLGYVLTTAADGDRAAQAAEQAARRPHAPNEGR</sequence>
<keyword evidence="2 4" id="KW-0547">Nucleotide-binding</keyword>
<evidence type="ECO:0000313" key="8">
    <source>
        <dbReference type="Proteomes" id="UP000656042"/>
    </source>
</evidence>